<name>A0ACC1LQJ1_9FUNG</name>
<accession>A0ACC1LQJ1</accession>
<evidence type="ECO:0000313" key="1">
    <source>
        <dbReference type="EMBL" id="KAJ2812940.1"/>
    </source>
</evidence>
<proteinExistence type="predicted"/>
<organism evidence="1 2">
    <name type="scientific">Coemansia furcata</name>
    <dbReference type="NCBI Taxonomy" id="417177"/>
    <lineage>
        <taxon>Eukaryota</taxon>
        <taxon>Fungi</taxon>
        <taxon>Fungi incertae sedis</taxon>
        <taxon>Zoopagomycota</taxon>
        <taxon>Kickxellomycotina</taxon>
        <taxon>Kickxellomycetes</taxon>
        <taxon>Kickxellales</taxon>
        <taxon>Kickxellaceae</taxon>
        <taxon>Coemansia</taxon>
    </lineage>
</organism>
<sequence length="251" mass="27728">MVCSICQESYFKAPPKRGRGRGSVSAASNAHRPAALGCGHAFHKKCIDAWFVSSGAQLCPQCKVAHAGSATVLFIDLDEEDYEAGKGAKSAVARTPARTSDNCPCGNEEMRQLAWGMVSMNIDNKDSDFYMICELTRRNEELEDINAGLQEELEDAYNALDADNSDGEVDELAAQLAEQSNLSRQVEASLQEKTESLWLAQEQLSELDNKVASLEMLSARHRVHIANLQRALGDRKKEISEYQSIYGPIYY</sequence>
<keyword evidence="2" id="KW-1185">Reference proteome</keyword>
<protein>
    <submittedName>
        <fullName evidence="1">Uncharacterized protein</fullName>
    </submittedName>
</protein>
<evidence type="ECO:0000313" key="2">
    <source>
        <dbReference type="Proteomes" id="UP001140096"/>
    </source>
</evidence>
<gene>
    <name evidence="1" type="ORF">H4S07_001038</name>
</gene>
<comment type="caution">
    <text evidence="1">The sequence shown here is derived from an EMBL/GenBank/DDBJ whole genome shotgun (WGS) entry which is preliminary data.</text>
</comment>
<dbReference type="Proteomes" id="UP001140096">
    <property type="component" value="Unassembled WGS sequence"/>
</dbReference>
<dbReference type="EMBL" id="JANBUP010000130">
    <property type="protein sequence ID" value="KAJ2812940.1"/>
    <property type="molecule type" value="Genomic_DNA"/>
</dbReference>
<reference evidence="1" key="1">
    <citation type="submission" date="2022-07" db="EMBL/GenBank/DDBJ databases">
        <title>Phylogenomic reconstructions and comparative analyses of Kickxellomycotina fungi.</title>
        <authorList>
            <person name="Reynolds N.K."/>
            <person name="Stajich J.E."/>
            <person name="Barry K."/>
            <person name="Grigoriev I.V."/>
            <person name="Crous P."/>
            <person name="Smith M.E."/>
        </authorList>
    </citation>
    <scope>NUCLEOTIDE SEQUENCE</scope>
    <source>
        <strain evidence="1">CBS 102833</strain>
    </source>
</reference>